<dbReference type="EMBL" id="LN907858">
    <property type="protein sequence ID" value="CUU39972.1"/>
    <property type="molecule type" value="Genomic_DNA"/>
</dbReference>
<dbReference type="Proteomes" id="UP000064525">
    <property type="component" value="Chromosome I"/>
</dbReference>
<sequence length="141" mass="16149">MLSKYLIAVNLPVLFLFNPKMQRSHIVFGVCLAIIIVFVLTGLHITLTLSVQIVMIPWFVIWQSFAIVGSTLKDFFKHTPHLKATLVFFTILKIIIGFCLGALFFVLCIILQIYNFDGYDFSGLNYGIPYHKQTMFQSFGF</sequence>
<feature type="transmembrane region" description="Helical" evidence="1">
    <location>
        <begin position="53"/>
        <end position="72"/>
    </location>
</feature>
<feature type="transmembrane region" description="Helical" evidence="1">
    <location>
        <begin position="84"/>
        <end position="114"/>
    </location>
</feature>
<name>A0A0S4PX28_9HELI</name>
<dbReference type="PATRIC" id="fig|76936.10.peg.1062"/>
<evidence type="ECO:0000313" key="2">
    <source>
        <dbReference type="EMBL" id="CUU39972.1"/>
    </source>
</evidence>
<dbReference type="AlphaFoldDB" id="A0A0S4PX28"/>
<accession>A0A0S4PX28</accession>
<keyword evidence="1" id="KW-1133">Transmembrane helix</keyword>
<keyword evidence="1" id="KW-0472">Membrane</keyword>
<proteinExistence type="predicted"/>
<organism evidence="2 3">
    <name type="scientific">Helicobacter typhlonius</name>
    <dbReference type="NCBI Taxonomy" id="76936"/>
    <lineage>
        <taxon>Bacteria</taxon>
        <taxon>Pseudomonadati</taxon>
        <taxon>Campylobacterota</taxon>
        <taxon>Epsilonproteobacteria</taxon>
        <taxon>Campylobacterales</taxon>
        <taxon>Helicobacteraceae</taxon>
        <taxon>Helicobacter</taxon>
    </lineage>
</organism>
<feature type="transmembrane region" description="Helical" evidence="1">
    <location>
        <begin position="26"/>
        <end position="47"/>
    </location>
</feature>
<keyword evidence="1" id="KW-0812">Transmembrane</keyword>
<dbReference type="KEGG" id="hty:BN2458_PEG1087"/>
<reference evidence="3" key="1">
    <citation type="submission" date="2015-11" db="EMBL/GenBank/DDBJ databases">
        <authorList>
            <person name="Anvar S.Y."/>
        </authorList>
    </citation>
    <scope>NUCLEOTIDE SEQUENCE [LARGE SCALE GENOMIC DNA]</scope>
</reference>
<evidence type="ECO:0000256" key="1">
    <source>
        <dbReference type="SAM" id="Phobius"/>
    </source>
</evidence>
<evidence type="ECO:0000313" key="3">
    <source>
        <dbReference type="Proteomes" id="UP000064525"/>
    </source>
</evidence>
<protein>
    <submittedName>
        <fullName evidence="2">Uncharacterized protein</fullName>
    </submittedName>
</protein>
<gene>
    <name evidence="2" type="ORF">BN2458_PEG1087</name>
</gene>